<dbReference type="GO" id="GO:0046872">
    <property type="term" value="F:metal ion binding"/>
    <property type="evidence" value="ECO:0007669"/>
    <property type="project" value="UniProtKB-KW"/>
</dbReference>
<comment type="cofactor">
    <cofactor evidence="19">
        <name>Mg(2+)</name>
        <dbReference type="ChEBI" id="CHEBI:18420"/>
    </cofactor>
    <text evidence="19">Binds 1 Mg(2+) ion per subunit. Can also utilize other divalent metal cations, such as Ca(2+), Mn(2+) and Co(2+).</text>
</comment>
<feature type="binding site" evidence="19">
    <location>
        <position position="155"/>
    </location>
    <ligand>
        <name>Mg(2+)</name>
        <dbReference type="ChEBI" id="CHEBI:18420"/>
    </ligand>
</feature>
<dbReference type="PANTHER" id="PTHR43522">
    <property type="entry name" value="TRANSKETOLASE"/>
    <property type="match status" value="1"/>
</dbReference>
<name>A0A285NX91_9AQUI</name>
<evidence type="ECO:0000256" key="4">
    <source>
        <dbReference type="ARBA" id="ARBA00002931"/>
    </source>
</evidence>
<keyword evidence="22" id="KW-0812">Transmembrane</keyword>
<comment type="function">
    <text evidence="4 21">Catalyzes the transfer of a two-carbon ketol group from a ketose donor to an aldose acceptor, via a covalent intermediate with the cofactor thiamine pyrophosphate.</text>
</comment>
<dbReference type="PROSITE" id="PS00802">
    <property type="entry name" value="TRANSKETOLASE_2"/>
    <property type="match status" value="1"/>
</dbReference>
<evidence type="ECO:0000256" key="16">
    <source>
        <dbReference type="PIRSR" id="PIRSR605478-1"/>
    </source>
</evidence>
<comment type="cofactor">
    <cofactor evidence="21">
        <name>Mg(2+)</name>
        <dbReference type="ChEBI" id="CHEBI:18420"/>
    </cofactor>
    <cofactor evidence="21">
        <name>Ca(2+)</name>
        <dbReference type="ChEBI" id="CHEBI:29108"/>
    </cofactor>
    <cofactor evidence="21">
        <name>Mn(2+)</name>
        <dbReference type="ChEBI" id="CHEBI:29035"/>
    </cofactor>
    <cofactor evidence="21">
        <name>Co(2+)</name>
        <dbReference type="ChEBI" id="CHEBI:48828"/>
    </cofactor>
    <text evidence="21">Binds 1 Mg(2+) ion per subunit. Can also utilize other divalent metal cations, such as Ca(2+), Mn(2+) and Co(2+).</text>
</comment>
<evidence type="ECO:0000256" key="5">
    <source>
        <dbReference type="ARBA" id="ARBA00007131"/>
    </source>
</evidence>
<dbReference type="Proteomes" id="UP000218627">
    <property type="component" value="Unassembled WGS sequence"/>
</dbReference>
<feature type="binding site" evidence="17">
    <location>
        <position position="26"/>
    </location>
    <ligand>
        <name>substrate</name>
    </ligand>
</feature>
<evidence type="ECO:0000256" key="15">
    <source>
        <dbReference type="NCBIfam" id="TIGR00232"/>
    </source>
</evidence>
<dbReference type="SUPFAM" id="SSF52922">
    <property type="entry name" value="TK C-terminal domain-like"/>
    <property type="match status" value="1"/>
</dbReference>
<dbReference type="InterPro" id="IPR020826">
    <property type="entry name" value="Transketolase_BS"/>
</dbReference>
<keyword evidence="10 19" id="KW-0479">Metal-binding</keyword>
<dbReference type="PROSITE" id="PS00801">
    <property type="entry name" value="TRANSKETOLASE_1"/>
    <property type="match status" value="1"/>
</dbReference>
<dbReference type="InterPro" id="IPR009014">
    <property type="entry name" value="Transketo_C/PFOR_II"/>
</dbReference>
<dbReference type="CDD" id="cd07033">
    <property type="entry name" value="TPP_PYR_DXS_TK_like"/>
    <property type="match status" value="1"/>
</dbReference>
<dbReference type="Pfam" id="PF00456">
    <property type="entry name" value="Transketolase_N"/>
    <property type="match status" value="1"/>
</dbReference>
<evidence type="ECO:0000313" key="25">
    <source>
        <dbReference type="Proteomes" id="UP000218627"/>
    </source>
</evidence>
<feature type="binding site" evidence="17">
    <location>
        <position position="463"/>
    </location>
    <ligand>
        <name>substrate</name>
    </ligand>
</feature>
<comment type="cofactor">
    <cofactor evidence="2">
        <name>Mn(2+)</name>
        <dbReference type="ChEBI" id="CHEBI:29035"/>
    </cofactor>
</comment>
<dbReference type="Pfam" id="PF02779">
    <property type="entry name" value="Transket_pyr"/>
    <property type="match status" value="1"/>
</dbReference>
<dbReference type="Pfam" id="PF22613">
    <property type="entry name" value="Transketolase_C_1"/>
    <property type="match status" value="1"/>
</dbReference>
<dbReference type="GO" id="GO:0005829">
    <property type="term" value="C:cytosol"/>
    <property type="evidence" value="ECO:0007669"/>
    <property type="project" value="TreeGrafter"/>
</dbReference>
<dbReference type="SUPFAM" id="SSF52518">
    <property type="entry name" value="Thiamin diphosphate-binding fold (THDP-binding)"/>
    <property type="match status" value="2"/>
</dbReference>
<feature type="binding site" evidence="18">
    <location>
        <position position="66"/>
    </location>
    <ligand>
        <name>thiamine diphosphate</name>
        <dbReference type="ChEBI" id="CHEBI:58937"/>
    </ligand>
</feature>
<feature type="binding site" evidence="17">
    <location>
        <position position="514"/>
    </location>
    <ligand>
        <name>substrate</name>
    </ligand>
</feature>
<evidence type="ECO:0000256" key="14">
    <source>
        <dbReference type="ARBA" id="ARBA00049473"/>
    </source>
</evidence>
<organism evidence="24 25">
    <name type="scientific">Hydrogenobacter hydrogenophilus</name>
    <dbReference type="NCBI Taxonomy" id="35835"/>
    <lineage>
        <taxon>Bacteria</taxon>
        <taxon>Pseudomonadati</taxon>
        <taxon>Aquificota</taxon>
        <taxon>Aquificia</taxon>
        <taxon>Aquificales</taxon>
        <taxon>Aquificaceae</taxon>
        <taxon>Hydrogenobacter</taxon>
    </lineage>
</organism>
<dbReference type="FunFam" id="3.40.50.920:FF:000003">
    <property type="entry name" value="Transketolase"/>
    <property type="match status" value="1"/>
</dbReference>
<evidence type="ECO:0000256" key="9">
    <source>
        <dbReference type="ARBA" id="ARBA00022679"/>
    </source>
</evidence>
<keyword evidence="22" id="KW-0472">Membrane</keyword>
<feature type="binding site" evidence="17">
    <location>
        <position position="467"/>
    </location>
    <ligand>
        <name>substrate</name>
    </ligand>
</feature>
<dbReference type="CDD" id="cd02012">
    <property type="entry name" value="TPP_TK"/>
    <property type="match status" value="1"/>
</dbReference>
<keyword evidence="9 21" id="KW-0808">Transferase</keyword>
<evidence type="ECO:0000256" key="7">
    <source>
        <dbReference type="ARBA" id="ARBA00013152"/>
    </source>
</evidence>
<feature type="domain" description="Transketolase-like pyrimidine-binding" evidence="23">
    <location>
        <begin position="348"/>
        <end position="519"/>
    </location>
</feature>
<evidence type="ECO:0000256" key="10">
    <source>
        <dbReference type="ARBA" id="ARBA00022723"/>
    </source>
</evidence>
<proteinExistence type="inferred from homology"/>
<dbReference type="AlphaFoldDB" id="A0A285NX91"/>
<feature type="binding site" evidence="18">
    <location>
        <position position="431"/>
    </location>
    <ligand>
        <name>thiamine diphosphate</name>
        <dbReference type="ChEBI" id="CHEBI:58937"/>
    </ligand>
</feature>
<feature type="binding site" evidence="18">
    <location>
        <position position="156"/>
    </location>
    <ligand>
        <name>thiamine diphosphate</name>
        <dbReference type="ChEBI" id="CHEBI:58937"/>
    </ligand>
</feature>
<feature type="site" description="Important for catalytic activity" evidence="20">
    <location>
        <position position="260"/>
    </location>
</feature>
<dbReference type="GO" id="GO:0006098">
    <property type="term" value="P:pentose-phosphate shunt"/>
    <property type="evidence" value="ECO:0007669"/>
    <property type="project" value="TreeGrafter"/>
</dbReference>
<feature type="binding site" evidence="17">
    <location>
        <position position="455"/>
    </location>
    <ligand>
        <name>substrate</name>
    </ligand>
</feature>
<feature type="transmembrane region" description="Helical" evidence="22">
    <location>
        <begin position="60"/>
        <end position="80"/>
    </location>
</feature>
<evidence type="ECO:0000256" key="11">
    <source>
        <dbReference type="ARBA" id="ARBA00022837"/>
    </source>
</evidence>
<evidence type="ECO:0000256" key="18">
    <source>
        <dbReference type="PIRSR" id="PIRSR605478-3"/>
    </source>
</evidence>
<keyword evidence="12 19" id="KW-0460">Magnesium</keyword>
<reference evidence="25" key="1">
    <citation type="submission" date="2017-09" db="EMBL/GenBank/DDBJ databases">
        <authorList>
            <person name="Varghese N."/>
            <person name="Submissions S."/>
        </authorList>
    </citation>
    <scope>NUCLEOTIDE SEQUENCE [LARGE SCALE GENOMIC DNA]</scope>
    <source>
        <strain evidence="25">DSM 2913</strain>
    </source>
</reference>
<feature type="active site" description="Proton donor" evidence="16">
    <location>
        <position position="405"/>
    </location>
</feature>
<comment type="cofactor">
    <cofactor evidence="1">
        <name>Ca(2+)</name>
        <dbReference type="ChEBI" id="CHEBI:29108"/>
    </cofactor>
</comment>
<dbReference type="OrthoDB" id="8732661at2"/>
<feature type="binding site" evidence="17">
    <location>
        <position position="351"/>
    </location>
    <ligand>
        <name>substrate</name>
    </ligand>
</feature>
<dbReference type="InterPro" id="IPR005475">
    <property type="entry name" value="Transketolase-like_Pyr-bd"/>
</dbReference>
<evidence type="ECO:0000256" key="1">
    <source>
        <dbReference type="ARBA" id="ARBA00001913"/>
    </source>
</evidence>
<evidence type="ECO:0000256" key="8">
    <source>
        <dbReference type="ARBA" id="ARBA00016662"/>
    </source>
</evidence>
<dbReference type="NCBIfam" id="TIGR00232">
    <property type="entry name" value="tktlase_bact"/>
    <property type="match status" value="1"/>
</dbReference>
<feature type="binding site" evidence="18">
    <location>
        <position position="260"/>
    </location>
    <ligand>
        <name>thiamine diphosphate</name>
        <dbReference type="ChEBI" id="CHEBI:58937"/>
    </ligand>
</feature>
<evidence type="ECO:0000256" key="12">
    <source>
        <dbReference type="ARBA" id="ARBA00022842"/>
    </source>
</evidence>
<feature type="binding site" evidence="18">
    <location>
        <begin position="114"/>
        <end position="116"/>
    </location>
    <ligand>
        <name>thiamine diphosphate</name>
        <dbReference type="ChEBI" id="CHEBI:58937"/>
    </ligand>
</feature>
<dbReference type="InterPro" id="IPR033247">
    <property type="entry name" value="Transketolase_fam"/>
</dbReference>
<dbReference type="GO" id="GO:0004802">
    <property type="term" value="F:transketolase activity"/>
    <property type="evidence" value="ECO:0007669"/>
    <property type="project" value="UniProtKB-UniRule"/>
</dbReference>
<dbReference type="EC" id="2.2.1.1" evidence="7 15"/>
<protein>
    <recommendedName>
        <fullName evidence="8 15">Transketolase</fullName>
        <ecNumber evidence="7 15">2.2.1.1</ecNumber>
    </recommendedName>
</protein>
<dbReference type="Gene3D" id="3.40.50.970">
    <property type="match status" value="2"/>
</dbReference>
<feature type="binding site" evidence="19">
    <location>
        <position position="187"/>
    </location>
    <ligand>
        <name>Mg(2+)</name>
        <dbReference type="ChEBI" id="CHEBI:18420"/>
    </ligand>
</feature>
<feature type="binding site" evidence="19">
    <location>
        <position position="185"/>
    </location>
    <ligand>
        <name>Mg(2+)</name>
        <dbReference type="ChEBI" id="CHEBI:18420"/>
    </ligand>
</feature>
<evidence type="ECO:0000313" key="24">
    <source>
        <dbReference type="EMBL" id="SNZ13657.1"/>
    </source>
</evidence>
<evidence type="ECO:0000256" key="19">
    <source>
        <dbReference type="PIRSR" id="PIRSR605478-4"/>
    </source>
</evidence>
<evidence type="ECO:0000256" key="2">
    <source>
        <dbReference type="ARBA" id="ARBA00001936"/>
    </source>
</evidence>
<gene>
    <name evidence="24" type="ORF">SAMN06265353_0837</name>
</gene>
<evidence type="ECO:0000256" key="21">
    <source>
        <dbReference type="RuleBase" id="RU004996"/>
    </source>
</evidence>
<dbReference type="InterPro" id="IPR055152">
    <property type="entry name" value="Transketolase-like_C_2"/>
</dbReference>
<comment type="cofactor">
    <cofactor evidence="18">
        <name>thiamine diphosphate</name>
        <dbReference type="ChEBI" id="CHEBI:58937"/>
    </cofactor>
    <text evidence="18">Binds 1 thiamine pyrophosphate per subunit. During the reaction, the substrate forms a covalent intermediate with the cofactor.</text>
</comment>
<dbReference type="InterPro" id="IPR005478">
    <property type="entry name" value="Transketolase_bac-like"/>
</dbReference>
<comment type="cofactor">
    <cofactor evidence="3">
        <name>Co(2+)</name>
        <dbReference type="ChEBI" id="CHEBI:48828"/>
    </cofactor>
</comment>
<dbReference type="InterPro" id="IPR005474">
    <property type="entry name" value="Transketolase_N"/>
</dbReference>
<dbReference type="InterPro" id="IPR049557">
    <property type="entry name" value="Transketolase_CS"/>
</dbReference>
<dbReference type="SMART" id="SM00861">
    <property type="entry name" value="Transket_pyr"/>
    <property type="match status" value="1"/>
</dbReference>
<dbReference type="FunFam" id="3.40.50.970:FF:000076">
    <property type="entry name" value="Transketolase"/>
    <property type="match status" value="1"/>
</dbReference>
<evidence type="ECO:0000259" key="23">
    <source>
        <dbReference type="SMART" id="SM00861"/>
    </source>
</evidence>
<evidence type="ECO:0000256" key="6">
    <source>
        <dbReference type="ARBA" id="ARBA00011738"/>
    </source>
</evidence>
<comment type="subunit">
    <text evidence="6 21">Homodimer.</text>
</comment>
<evidence type="ECO:0000256" key="20">
    <source>
        <dbReference type="PIRSR" id="PIRSR605478-5"/>
    </source>
</evidence>
<comment type="catalytic activity">
    <reaction evidence="14 21">
        <text>D-sedoheptulose 7-phosphate + D-glyceraldehyde 3-phosphate = aldehydo-D-ribose 5-phosphate + D-xylulose 5-phosphate</text>
        <dbReference type="Rhea" id="RHEA:10508"/>
        <dbReference type="ChEBI" id="CHEBI:57483"/>
        <dbReference type="ChEBI" id="CHEBI:57737"/>
        <dbReference type="ChEBI" id="CHEBI:58273"/>
        <dbReference type="ChEBI" id="CHEBI:59776"/>
        <dbReference type="EC" id="2.2.1.1"/>
    </reaction>
</comment>
<feature type="binding site" evidence="17">
    <location>
        <position position="260"/>
    </location>
    <ligand>
        <name>substrate</name>
    </ligand>
</feature>
<dbReference type="PANTHER" id="PTHR43522:SF2">
    <property type="entry name" value="TRANSKETOLASE 1-RELATED"/>
    <property type="match status" value="1"/>
</dbReference>
<evidence type="ECO:0000256" key="17">
    <source>
        <dbReference type="PIRSR" id="PIRSR605478-2"/>
    </source>
</evidence>
<dbReference type="Gene3D" id="3.40.50.920">
    <property type="match status" value="1"/>
</dbReference>
<evidence type="ECO:0000256" key="22">
    <source>
        <dbReference type="SAM" id="Phobius"/>
    </source>
</evidence>
<evidence type="ECO:0000256" key="13">
    <source>
        <dbReference type="ARBA" id="ARBA00023052"/>
    </source>
</evidence>
<keyword evidence="25" id="KW-1185">Reference proteome</keyword>
<keyword evidence="11 21" id="KW-0106">Calcium</keyword>
<dbReference type="InterPro" id="IPR029061">
    <property type="entry name" value="THDP-binding"/>
</dbReference>
<dbReference type="FunFam" id="3.40.50.970:FF:000004">
    <property type="entry name" value="Transketolase"/>
    <property type="match status" value="1"/>
</dbReference>
<dbReference type="EMBL" id="OBEN01000003">
    <property type="protein sequence ID" value="SNZ13657.1"/>
    <property type="molecule type" value="Genomic_DNA"/>
</dbReference>
<dbReference type="RefSeq" id="WP_096601496.1">
    <property type="nucleotide sequence ID" value="NZ_OBEN01000003.1"/>
</dbReference>
<keyword evidence="13 18" id="KW-0786">Thiamine pyrophosphate</keyword>
<keyword evidence="22" id="KW-1133">Transmembrane helix</keyword>
<feature type="site" description="Important for catalytic activity" evidence="20">
    <location>
        <position position="26"/>
    </location>
</feature>
<evidence type="ECO:0000256" key="3">
    <source>
        <dbReference type="ARBA" id="ARBA00001941"/>
    </source>
</evidence>
<sequence length="659" mass="73826">MDRDTVIINTIRFLSVDQVERAKSGHPGMPLGASHIAYLIFDRFLKFNPKDPNWINRDRFVLSAGHASAMLYSLLFVMGYDLTIEDLKSFRQLNSKTPGHPESHITPGVEATTGPLGQGIGNAVGMAIAEKYLSSLFNREGFPIIDHYTFALVSDGDLMEGVSCEVAQLAGHFKLGKLIVIWDNNKISIDGPTSLAWSEDVLGRFSAFGWHVQAVEDGYNLKEIETAIRSAIEEKEKPSFISIRTHIGYGSPKQDDASVHGAPLGKELVLETKRRFGWPEEEFYVPDEVYEYRKERIERGAKIQEEWNKLFQAYRESYPELAKELEMAFRGEWGEEYRKHIPIFTEPMATRQASGKVLNAIAKYIPTMIGGSADLSESNNTYLHGMGDFLADNPTGRNIHYGVREHAMGTILNGMAYHGGILPYGGTFLIFSDYMRPSIRLAAMSGLKVIYVFTHDSIGLGEDGPTHQPIEQLSSLRLIPNLWVLRPADANEVGIAWDMALQRKDGPVAIVLTRQKVPIIDRKKFASFEGARKGAYVLADTQGQPDVIIFASGSEVHPCLSALEILEKEGIKVKLVNMFSFEVFELQDEDYKRYVLTPEVKRRVAVEAGRGLCWHKYVGSEGLIIGVEEFGRSAPGDVLMEYFGFTGEKIAKKIKEFYF</sequence>
<feature type="binding site" evidence="17">
    <location>
        <position position="378"/>
    </location>
    <ligand>
        <name>substrate</name>
    </ligand>
</feature>
<accession>A0A285NX91</accession>
<feature type="binding site" evidence="18">
    <location>
        <position position="185"/>
    </location>
    <ligand>
        <name>thiamine diphosphate</name>
        <dbReference type="ChEBI" id="CHEBI:58937"/>
    </ligand>
</feature>
<comment type="similarity">
    <text evidence="5 21">Belongs to the transketolase family.</text>
</comment>